<feature type="active site" evidence="11">
    <location>
        <position position="253"/>
    </location>
</feature>
<dbReference type="PATRIC" id="fig|1072256.5.peg.1029"/>
<keyword evidence="8 11" id="KW-0238">DNA-binding</keyword>
<dbReference type="GO" id="GO:0009037">
    <property type="term" value="F:tyrosine-based site-specific recombinase activity"/>
    <property type="evidence" value="ECO:0007669"/>
    <property type="project" value="UniProtKB-UniRule"/>
</dbReference>
<dbReference type="NCBIfam" id="TIGR02225">
    <property type="entry name" value="recomb_XerD"/>
    <property type="match status" value="1"/>
</dbReference>
<dbReference type="Gene3D" id="1.10.150.130">
    <property type="match status" value="1"/>
</dbReference>
<dbReference type="InterPro" id="IPR013762">
    <property type="entry name" value="Integrase-like_cat_sf"/>
</dbReference>
<dbReference type="GO" id="GO:0003677">
    <property type="term" value="F:DNA binding"/>
    <property type="evidence" value="ECO:0007669"/>
    <property type="project" value="UniProtKB-UniRule"/>
</dbReference>
<dbReference type="HAMAP" id="MF_01808">
    <property type="entry name" value="Recomb_XerC_XerD"/>
    <property type="match status" value="1"/>
</dbReference>
<dbReference type="InterPro" id="IPR023009">
    <property type="entry name" value="Tyrosine_recombinase_XerC/XerD"/>
</dbReference>
<comment type="subunit">
    <text evidence="11">Forms a cyclic heterotetrameric complex composed of two molecules of XerC and two molecules of XerD.</text>
</comment>
<dbReference type="InterPro" id="IPR004107">
    <property type="entry name" value="Integrase_SAM-like_N"/>
</dbReference>
<dbReference type="STRING" id="1072256.CUTER_05205"/>
<comment type="subcellular location">
    <subcellularLocation>
        <location evidence="1 11">Cytoplasm</location>
    </subcellularLocation>
</comment>
<dbReference type="HAMAP" id="MF_01807">
    <property type="entry name" value="Recomb_XerD"/>
    <property type="match status" value="1"/>
</dbReference>
<dbReference type="InterPro" id="IPR050090">
    <property type="entry name" value="Tyrosine_recombinase_XerCD"/>
</dbReference>
<protein>
    <recommendedName>
        <fullName evidence="3 11">Tyrosine recombinase XerD</fullName>
    </recommendedName>
</protein>
<dbReference type="PANTHER" id="PTHR30349:SF81">
    <property type="entry name" value="TYROSINE RECOMBINASE XERC"/>
    <property type="match status" value="1"/>
</dbReference>
<dbReference type="Proteomes" id="UP000035548">
    <property type="component" value="Chromosome"/>
</dbReference>
<name>A0A0G3HCJ9_9CORY</name>
<evidence type="ECO:0000313" key="15">
    <source>
        <dbReference type="Proteomes" id="UP000035548"/>
    </source>
</evidence>
<dbReference type="GO" id="GO:0007059">
    <property type="term" value="P:chromosome segregation"/>
    <property type="evidence" value="ECO:0007669"/>
    <property type="project" value="UniProtKB-UniRule"/>
</dbReference>
<feature type="active site" evidence="11">
    <location>
        <position position="256"/>
    </location>
</feature>
<keyword evidence="4 11" id="KW-0963">Cytoplasm</keyword>
<evidence type="ECO:0000256" key="6">
    <source>
        <dbReference type="ARBA" id="ARBA00022829"/>
    </source>
</evidence>
<reference evidence="15" key="2">
    <citation type="submission" date="2015-05" db="EMBL/GenBank/DDBJ databases">
        <title>Complete genome sequence of Corynebacterium uterequi DSM 45634, isolated from the uterus of a maiden mare.</title>
        <authorList>
            <person name="Ruckert C."/>
            <person name="Albersmeier A."/>
            <person name="Winkler A."/>
            <person name="Tauch A."/>
        </authorList>
    </citation>
    <scope>NUCLEOTIDE SEQUENCE [LARGE SCALE GENOMIC DNA]</scope>
    <source>
        <strain evidence="15">DSM 45634</strain>
    </source>
</reference>
<dbReference type="GO" id="GO:0006313">
    <property type="term" value="P:DNA transposition"/>
    <property type="evidence" value="ECO:0007669"/>
    <property type="project" value="UniProtKB-UniRule"/>
</dbReference>
<dbReference type="PANTHER" id="PTHR30349">
    <property type="entry name" value="PHAGE INTEGRASE-RELATED"/>
    <property type="match status" value="1"/>
</dbReference>
<evidence type="ECO:0000256" key="2">
    <source>
        <dbReference type="ARBA" id="ARBA00010450"/>
    </source>
</evidence>
<evidence type="ECO:0000256" key="7">
    <source>
        <dbReference type="ARBA" id="ARBA00022908"/>
    </source>
</evidence>
<keyword evidence="7 11" id="KW-0229">DNA integration</keyword>
<dbReference type="GO" id="GO:0005737">
    <property type="term" value="C:cytoplasm"/>
    <property type="evidence" value="ECO:0007669"/>
    <property type="project" value="UniProtKB-SubCell"/>
</dbReference>
<evidence type="ECO:0000259" key="13">
    <source>
        <dbReference type="PROSITE" id="PS51900"/>
    </source>
</evidence>
<dbReference type="KEGG" id="cut:CUTER_05205"/>
<dbReference type="InterPro" id="IPR044068">
    <property type="entry name" value="CB"/>
</dbReference>
<dbReference type="SUPFAM" id="SSF56349">
    <property type="entry name" value="DNA breaking-rejoining enzymes"/>
    <property type="match status" value="1"/>
</dbReference>
<keyword evidence="6 11" id="KW-0159">Chromosome partition</keyword>
<feature type="active site" description="O-(3'-phospho-DNA)-tyrosine intermediate" evidence="11">
    <location>
        <position position="288"/>
    </location>
</feature>
<sequence length="307" mass="33130">MAVAISDLARSWISHLAVERGVSQNTLSNYRRDVRRYLSWLNEVNITDLTQVKASDLEAYVQDLRTGRFGPSPLAASSAARALVVARGLHRFALDEGVIDVDVAADVAPPAGGQHLPDTLSIDEVAALLDAIPTGETATPTDLRDRAVLELLYGTGARVSEVLALTMDHTASLSEGMVTLDGKGGKQRLVPVGSAARDAVEAYLVRARPVLSRGKTHALFLNKRGGHLSRQSTWAIIKTAAERAGIDKDISPHTLRHSYGTHLLEGGADVRTVQELLGHASVTTTQIYTHITADNLRQVWHEAHPRA</sequence>
<dbReference type="InterPro" id="IPR010998">
    <property type="entry name" value="Integrase_recombinase_N"/>
</dbReference>
<gene>
    <name evidence="11 14" type="primary">xerD</name>
    <name evidence="14" type="ORF">CUTER_05205</name>
</gene>
<dbReference type="NCBIfam" id="NF001399">
    <property type="entry name" value="PRK00283.1"/>
    <property type="match status" value="1"/>
</dbReference>
<keyword evidence="10 11" id="KW-0131">Cell cycle</keyword>
<feature type="active site" evidence="11">
    <location>
        <position position="183"/>
    </location>
</feature>
<evidence type="ECO:0000256" key="9">
    <source>
        <dbReference type="ARBA" id="ARBA00023172"/>
    </source>
</evidence>
<feature type="active site" evidence="11">
    <location>
        <position position="158"/>
    </location>
</feature>
<dbReference type="CDD" id="cd00798">
    <property type="entry name" value="INT_XerDC_C"/>
    <property type="match status" value="1"/>
</dbReference>
<comment type="similarity">
    <text evidence="2 11">Belongs to the 'phage' integrase family. XerD subfamily.</text>
</comment>
<feature type="domain" description="Core-binding (CB)" evidence="13">
    <location>
        <begin position="3"/>
        <end position="94"/>
    </location>
</feature>
<evidence type="ECO:0000256" key="10">
    <source>
        <dbReference type="ARBA" id="ARBA00023306"/>
    </source>
</evidence>
<accession>A0A0G3HCJ9</accession>
<evidence type="ECO:0000259" key="12">
    <source>
        <dbReference type="PROSITE" id="PS51898"/>
    </source>
</evidence>
<evidence type="ECO:0000256" key="11">
    <source>
        <dbReference type="HAMAP-Rule" id="MF_01807"/>
    </source>
</evidence>
<evidence type="ECO:0000313" key="14">
    <source>
        <dbReference type="EMBL" id="AKK11039.1"/>
    </source>
</evidence>
<organism evidence="14 15">
    <name type="scientific">Corynebacterium uterequi</name>
    <dbReference type="NCBI Taxonomy" id="1072256"/>
    <lineage>
        <taxon>Bacteria</taxon>
        <taxon>Bacillati</taxon>
        <taxon>Actinomycetota</taxon>
        <taxon>Actinomycetes</taxon>
        <taxon>Mycobacteriales</taxon>
        <taxon>Corynebacteriaceae</taxon>
        <taxon>Corynebacterium</taxon>
    </lineage>
</organism>
<dbReference type="InterPro" id="IPR011010">
    <property type="entry name" value="DNA_brk_join_enz"/>
</dbReference>
<keyword evidence="9 11" id="KW-0233">DNA recombination</keyword>
<dbReference type="PROSITE" id="PS51900">
    <property type="entry name" value="CB"/>
    <property type="match status" value="1"/>
</dbReference>
<keyword evidence="5 11" id="KW-0132">Cell division</keyword>
<dbReference type="Pfam" id="PF02899">
    <property type="entry name" value="Phage_int_SAM_1"/>
    <property type="match status" value="1"/>
</dbReference>
<dbReference type="EMBL" id="CP011546">
    <property type="protein sequence ID" value="AKK11039.1"/>
    <property type="molecule type" value="Genomic_DNA"/>
</dbReference>
<evidence type="ECO:0000256" key="5">
    <source>
        <dbReference type="ARBA" id="ARBA00022618"/>
    </source>
</evidence>
<evidence type="ECO:0000256" key="8">
    <source>
        <dbReference type="ARBA" id="ARBA00023125"/>
    </source>
</evidence>
<dbReference type="RefSeq" id="WP_047259520.1">
    <property type="nucleotide sequence ID" value="NZ_CP011546.1"/>
</dbReference>
<comment type="function">
    <text evidence="11">Site-specific tyrosine recombinase, which acts by catalyzing the cutting and rejoining of the recombining DNA molecules. The XerC-XerD complex is essential to convert dimers of the bacterial chromosome into monomers to permit their segregation at cell division. It also contributes to the segregational stability of plasmids.</text>
</comment>
<reference evidence="14 15" key="1">
    <citation type="journal article" date="2015" name="Genome Announc.">
        <title>Virulence Factor Genes Detected in the Complete Genome Sequence of Corynebacterium uterequi DSM 45634, Isolated from the Uterus of a Maiden Mare.</title>
        <authorList>
            <person name="Ruckert C."/>
            <person name="Kriete M."/>
            <person name="Jaenicke S."/>
            <person name="Winkler A."/>
            <person name="Tauch A."/>
        </authorList>
    </citation>
    <scope>NUCLEOTIDE SEQUENCE [LARGE SCALE GENOMIC DNA]</scope>
    <source>
        <strain evidence="14 15">DSM 45634</strain>
    </source>
</reference>
<dbReference type="Gene3D" id="1.10.443.10">
    <property type="entry name" value="Intergrase catalytic core"/>
    <property type="match status" value="1"/>
</dbReference>
<feature type="domain" description="Tyr recombinase" evidence="12">
    <location>
        <begin position="115"/>
        <end position="301"/>
    </location>
</feature>
<dbReference type="AlphaFoldDB" id="A0A0G3HCJ9"/>
<dbReference type="Pfam" id="PF00589">
    <property type="entry name" value="Phage_integrase"/>
    <property type="match status" value="1"/>
</dbReference>
<evidence type="ECO:0000256" key="3">
    <source>
        <dbReference type="ARBA" id="ARBA00015810"/>
    </source>
</evidence>
<dbReference type="InterPro" id="IPR011932">
    <property type="entry name" value="Recomb_XerD"/>
</dbReference>
<dbReference type="InterPro" id="IPR002104">
    <property type="entry name" value="Integrase_catalytic"/>
</dbReference>
<dbReference type="GO" id="GO:0051301">
    <property type="term" value="P:cell division"/>
    <property type="evidence" value="ECO:0007669"/>
    <property type="project" value="UniProtKB-KW"/>
</dbReference>
<proteinExistence type="inferred from homology"/>
<keyword evidence="15" id="KW-1185">Reference proteome</keyword>
<feature type="active site" evidence="11">
    <location>
        <position position="279"/>
    </location>
</feature>
<evidence type="ECO:0000256" key="1">
    <source>
        <dbReference type="ARBA" id="ARBA00004496"/>
    </source>
</evidence>
<dbReference type="PROSITE" id="PS51898">
    <property type="entry name" value="TYR_RECOMBINASE"/>
    <property type="match status" value="1"/>
</dbReference>
<evidence type="ECO:0000256" key="4">
    <source>
        <dbReference type="ARBA" id="ARBA00022490"/>
    </source>
</evidence>